<dbReference type="PANTHER" id="PTHR36438:SF1">
    <property type="entry name" value="IRON-SULFUR CLUSTER REPAIR PROTEIN YTFE"/>
    <property type="match status" value="1"/>
</dbReference>
<keyword evidence="2" id="KW-0963">Cytoplasm</keyword>
<feature type="domain" description="Hemerythrin-like" evidence="5">
    <location>
        <begin position="85"/>
        <end position="233"/>
    </location>
</feature>
<reference evidence="6 7" key="1">
    <citation type="submission" date="2016-10" db="EMBL/GenBank/DDBJ databases">
        <authorList>
            <person name="de Groot N.N."/>
        </authorList>
    </citation>
    <scope>NUCLEOTIDE SEQUENCE [LARGE SCALE GENOMIC DNA]</scope>
    <source>
        <strain evidence="6 7">DSM 28286</strain>
    </source>
</reference>
<dbReference type="PANTHER" id="PTHR36438">
    <property type="entry name" value="IRON-SULFUR CLUSTER REPAIR PROTEIN YTFE"/>
    <property type="match status" value="1"/>
</dbReference>
<dbReference type="Proteomes" id="UP000199031">
    <property type="component" value="Unassembled WGS sequence"/>
</dbReference>
<dbReference type="EMBL" id="FOXQ01000002">
    <property type="protein sequence ID" value="SFP86276.1"/>
    <property type="molecule type" value="Genomic_DNA"/>
</dbReference>
<accession>A0A1I5TVD9</accession>
<dbReference type="Pfam" id="PF01814">
    <property type="entry name" value="Hemerythrin"/>
    <property type="match status" value="1"/>
</dbReference>
<protein>
    <submittedName>
        <fullName evidence="6">Regulator of cell morphogenesis and NO signaling</fullName>
    </submittedName>
</protein>
<dbReference type="Pfam" id="PF04405">
    <property type="entry name" value="ScdA_N"/>
    <property type="match status" value="1"/>
</dbReference>
<dbReference type="InterPro" id="IPR038062">
    <property type="entry name" value="ScdA-like_N_sf"/>
</dbReference>
<gene>
    <name evidence="6" type="ORF">SAMN05444277_102293</name>
</gene>
<dbReference type="RefSeq" id="WP_090656219.1">
    <property type="nucleotide sequence ID" value="NZ_FOXQ01000002.1"/>
</dbReference>
<evidence type="ECO:0000313" key="6">
    <source>
        <dbReference type="EMBL" id="SFP86276.1"/>
    </source>
</evidence>
<keyword evidence="4" id="KW-0408">Iron</keyword>
<evidence type="ECO:0000256" key="4">
    <source>
        <dbReference type="ARBA" id="ARBA00023004"/>
    </source>
</evidence>
<proteinExistence type="predicted"/>
<sequence length="242" mass="27209">MNNITAHTIVGQLVASDYNTASVFQSYGIDFCCKGNKTIDEACANQKIDVNNLLNALQQATAKSDEKAIDYNSWPLDLLADYIEKKHHRYVEMKTGEIKPFLNKVVSVHGSRHPELEEVQQLFDESAGELAMHMKKEELILFPFIRKMVAAANSGDDLTAPRFGTVQNPIAAMLHEHNAEGDRFGRIAALTQNYTPPADACNTYRVTLAMLKAFEEDLHLHIHLENNILFPKAIAMEEQMLH</sequence>
<dbReference type="Gene3D" id="1.20.120.520">
    <property type="entry name" value="nmb1532 protein domain like"/>
    <property type="match status" value="1"/>
</dbReference>
<dbReference type="GO" id="GO:0005737">
    <property type="term" value="C:cytoplasm"/>
    <property type="evidence" value="ECO:0007669"/>
    <property type="project" value="UniProtKB-SubCell"/>
</dbReference>
<comment type="subcellular location">
    <subcellularLocation>
        <location evidence="1">Cytoplasm</location>
    </subcellularLocation>
</comment>
<organism evidence="6 7">
    <name type="scientific">Parafilimonas terrae</name>
    <dbReference type="NCBI Taxonomy" id="1465490"/>
    <lineage>
        <taxon>Bacteria</taxon>
        <taxon>Pseudomonadati</taxon>
        <taxon>Bacteroidota</taxon>
        <taxon>Chitinophagia</taxon>
        <taxon>Chitinophagales</taxon>
        <taxon>Chitinophagaceae</taxon>
        <taxon>Parafilimonas</taxon>
    </lineage>
</organism>
<dbReference type="OrthoDB" id="9797132at2"/>
<evidence type="ECO:0000256" key="1">
    <source>
        <dbReference type="ARBA" id="ARBA00004496"/>
    </source>
</evidence>
<keyword evidence="3" id="KW-0479">Metal-binding</keyword>
<dbReference type="Gene3D" id="1.10.3910.10">
    <property type="entry name" value="SP0561-like"/>
    <property type="match status" value="1"/>
</dbReference>
<dbReference type="GO" id="GO:0046872">
    <property type="term" value="F:metal ion binding"/>
    <property type="evidence" value="ECO:0007669"/>
    <property type="project" value="UniProtKB-KW"/>
</dbReference>
<dbReference type="AlphaFoldDB" id="A0A1I5TVD9"/>
<dbReference type="NCBIfam" id="TIGR03652">
    <property type="entry name" value="FeS_repair_RIC"/>
    <property type="match status" value="1"/>
</dbReference>
<evidence type="ECO:0000259" key="5">
    <source>
        <dbReference type="Pfam" id="PF01814"/>
    </source>
</evidence>
<name>A0A1I5TVD9_9BACT</name>
<dbReference type="InterPro" id="IPR012312">
    <property type="entry name" value="Hemerythrin-like"/>
</dbReference>
<dbReference type="STRING" id="1465490.SAMN05444277_102293"/>
<evidence type="ECO:0000256" key="2">
    <source>
        <dbReference type="ARBA" id="ARBA00022490"/>
    </source>
</evidence>
<dbReference type="InterPro" id="IPR019903">
    <property type="entry name" value="RIC_family"/>
</dbReference>
<keyword evidence="7" id="KW-1185">Reference proteome</keyword>
<evidence type="ECO:0000256" key="3">
    <source>
        <dbReference type="ARBA" id="ARBA00022723"/>
    </source>
</evidence>
<evidence type="ECO:0000313" key="7">
    <source>
        <dbReference type="Proteomes" id="UP000199031"/>
    </source>
</evidence>